<dbReference type="EMBL" id="BAABFN010000001">
    <property type="protein sequence ID" value="GAA4300345.1"/>
    <property type="molecule type" value="Genomic_DNA"/>
</dbReference>
<comment type="pathway">
    <text evidence="2 11">Cofactor biosynthesis; NAD(+) biosynthesis; deamido-NAD(+) from nicotinate D-ribonucleotide: step 1/1.</text>
</comment>
<comment type="similarity">
    <text evidence="3 11">Belongs to the NadD family.</text>
</comment>
<evidence type="ECO:0000313" key="13">
    <source>
        <dbReference type="EMBL" id="GAA4300345.1"/>
    </source>
</evidence>
<dbReference type="HAMAP" id="MF_00244">
    <property type="entry name" value="NaMN_adenylyltr"/>
    <property type="match status" value="1"/>
</dbReference>
<organism evidence="13 14">
    <name type="scientific">Compostibacter hankyongensis</name>
    <dbReference type="NCBI Taxonomy" id="1007089"/>
    <lineage>
        <taxon>Bacteria</taxon>
        <taxon>Pseudomonadati</taxon>
        <taxon>Bacteroidota</taxon>
        <taxon>Chitinophagia</taxon>
        <taxon>Chitinophagales</taxon>
        <taxon>Chitinophagaceae</taxon>
        <taxon>Compostibacter</taxon>
    </lineage>
</organism>
<dbReference type="NCBIfam" id="NF000840">
    <property type="entry name" value="PRK00071.1-3"/>
    <property type="match status" value="1"/>
</dbReference>
<evidence type="ECO:0000256" key="9">
    <source>
        <dbReference type="ARBA" id="ARBA00023027"/>
    </source>
</evidence>
<dbReference type="SUPFAM" id="SSF52374">
    <property type="entry name" value="Nucleotidylyl transferase"/>
    <property type="match status" value="1"/>
</dbReference>
<evidence type="ECO:0000256" key="6">
    <source>
        <dbReference type="ARBA" id="ARBA00022695"/>
    </source>
</evidence>
<evidence type="ECO:0000256" key="5">
    <source>
        <dbReference type="ARBA" id="ARBA00022679"/>
    </source>
</evidence>
<name>A0ABP8FCL5_9BACT</name>
<keyword evidence="4 11" id="KW-0662">Pyridine nucleotide biosynthesis</keyword>
<dbReference type="Proteomes" id="UP001501207">
    <property type="component" value="Unassembled WGS sequence"/>
</dbReference>
<gene>
    <name evidence="11 13" type="primary">nadD</name>
    <name evidence="13" type="ORF">GCM10023143_01210</name>
</gene>
<comment type="caution">
    <text evidence="13">The sequence shown here is derived from an EMBL/GenBank/DDBJ whole genome shotgun (WGS) entry which is preliminary data.</text>
</comment>
<keyword evidence="6 11" id="KW-0548">Nucleotidyltransferase</keyword>
<keyword evidence="5 11" id="KW-0808">Transferase</keyword>
<feature type="domain" description="Cytidyltransferase-like" evidence="12">
    <location>
        <begin position="5"/>
        <end position="162"/>
    </location>
</feature>
<evidence type="ECO:0000256" key="10">
    <source>
        <dbReference type="ARBA" id="ARBA00048721"/>
    </source>
</evidence>
<dbReference type="PANTHER" id="PTHR39321">
    <property type="entry name" value="NICOTINATE-NUCLEOTIDE ADENYLYLTRANSFERASE-RELATED"/>
    <property type="match status" value="1"/>
</dbReference>
<comment type="catalytic activity">
    <reaction evidence="10 11">
        <text>nicotinate beta-D-ribonucleotide + ATP + H(+) = deamido-NAD(+) + diphosphate</text>
        <dbReference type="Rhea" id="RHEA:22860"/>
        <dbReference type="ChEBI" id="CHEBI:15378"/>
        <dbReference type="ChEBI" id="CHEBI:30616"/>
        <dbReference type="ChEBI" id="CHEBI:33019"/>
        <dbReference type="ChEBI" id="CHEBI:57502"/>
        <dbReference type="ChEBI" id="CHEBI:58437"/>
        <dbReference type="EC" id="2.7.7.18"/>
    </reaction>
</comment>
<dbReference type="Pfam" id="PF01467">
    <property type="entry name" value="CTP_transf_like"/>
    <property type="match status" value="1"/>
</dbReference>
<evidence type="ECO:0000256" key="2">
    <source>
        <dbReference type="ARBA" id="ARBA00005019"/>
    </source>
</evidence>
<dbReference type="GO" id="GO:0016779">
    <property type="term" value="F:nucleotidyltransferase activity"/>
    <property type="evidence" value="ECO:0007669"/>
    <property type="project" value="UniProtKB-KW"/>
</dbReference>
<dbReference type="Gene3D" id="3.40.50.620">
    <property type="entry name" value="HUPs"/>
    <property type="match status" value="1"/>
</dbReference>
<evidence type="ECO:0000313" key="14">
    <source>
        <dbReference type="Proteomes" id="UP001501207"/>
    </source>
</evidence>
<dbReference type="PANTHER" id="PTHR39321:SF3">
    <property type="entry name" value="PHOSPHOPANTETHEINE ADENYLYLTRANSFERASE"/>
    <property type="match status" value="1"/>
</dbReference>
<evidence type="ECO:0000259" key="12">
    <source>
        <dbReference type="Pfam" id="PF01467"/>
    </source>
</evidence>
<dbReference type="RefSeq" id="WP_344973675.1">
    <property type="nucleotide sequence ID" value="NZ_BAABFN010000001.1"/>
</dbReference>
<sequence>MKVGLYFGSFNPVHTGHLIIANFVAYNTDVDSVWFVISPQNPLKPSASLLNEYDRLHLVSLAIENEPRLRASNVEFSLPRPSYTIDTLTYLREKYPDYEFVVILGSDSLENLPRWKNHELILRDYALYVYTRPGHPSPSHLGDSVTVLSAPLLDLSASAIRRMIREEKSVRYMVPDNVYEYIKTNHYYR</sequence>
<evidence type="ECO:0000256" key="8">
    <source>
        <dbReference type="ARBA" id="ARBA00022840"/>
    </source>
</evidence>
<accession>A0ABP8FCL5</accession>
<comment type="function">
    <text evidence="1 11">Catalyzes the reversible adenylation of nicotinate mononucleotide (NaMN) to nicotinic acid adenine dinucleotide (NaAD).</text>
</comment>
<evidence type="ECO:0000256" key="7">
    <source>
        <dbReference type="ARBA" id="ARBA00022741"/>
    </source>
</evidence>
<keyword evidence="7 11" id="KW-0547">Nucleotide-binding</keyword>
<protein>
    <recommendedName>
        <fullName evidence="11">Probable nicotinate-nucleotide adenylyltransferase</fullName>
        <ecNumber evidence="11">2.7.7.18</ecNumber>
    </recommendedName>
    <alternativeName>
        <fullName evidence="11">Deamido-NAD(+) diphosphorylase</fullName>
    </alternativeName>
    <alternativeName>
        <fullName evidence="11">Deamido-NAD(+) pyrophosphorylase</fullName>
    </alternativeName>
    <alternativeName>
        <fullName evidence="11">Nicotinate mononucleotide adenylyltransferase</fullName>
        <shortName evidence="11">NaMN adenylyltransferase</shortName>
    </alternativeName>
</protein>
<proteinExistence type="inferred from homology"/>
<evidence type="ECO:0000256" key="4">
    <source>
        <dbReference type="ARBA" id="ARBA00022642"/>
    </source>
</evidence>
<keyword evidence="9 11" id="KW-0520">NAD</keyword>
<dbReference type="NCBIfam" id="TIGR00125">
    <property type="entry name" value="cyt_tran_rel"/>
    <property type="match status" value="1"/>
</dbReference>
<evidence type="ECO:0000256" key="11">
    <source>
        <dbReference type="HAMAP-Rule" id="MF_00244"/>
    </source>
</evidence>
<dbReference type="CDD" id="cd02165">
    <property type="entry name" value="NMNAT"/>
    <property type="match status" value="1"/>
</dbReference>
<dbReference type="InterPro" id="IPR005248">
    <property type="entry name" value="NadD/NMNAT"/>
</dbReference>
<evidence type="ECO:0000256" key="1">
    <source>
        <dbReference type="ARBA" id="ARBA00002324"/>
    </source>
</evidence>
<evidence type="ECO:0000256" key="3">
    <source>
        <dbReference type="ARBA" id="ARBA00009014"/>
    </source>
</evidence>
<reference evidence="14" key="1">
    <citation type="journal article" date="2019" name="Int. J. Syst. Evol. Microbiol.">
        <title>The Global Catalogue of Microorganisms (GCM) 10K type strain sequencing project: providing services to taxonomists for standard genome sequencing and annotation.</title>
        <authorList>
            <consortium name="The Broad Institute Genomics Platform"/>
            <consortium name="The Broad Institute Genome Sequencing Center for Infectious Disease"/>
            <person name="Wu L."/>
            <person name="Ma J."/>
        </authorList>
    </citation>
    <scope>NUCLEOTIDE SEQUENCE [LARGE SCALE GENOMIC DNA]</scope>
    <source>
        <strain evidence="14">JCM 17664</strain>
    </source>
</reference>
<dbReference type="InterPro" id="IPR004821">
    <property type="entry name" value="Cyt_trans-like"/>
</dbReference>
<keyword evidence="8 11" id="KW-0067">ATP-binding</keyword>
<dbReference type="EC" id="2.7.7.18" evidence="11"/>
<dbReference type="InterPro" id="IPR014729">
    <property type="entry name" value="Rossmann-like_a/b/a_fold"/>
</dbReference>
<keyword evidence="14" id="KW-1185">Reference proteome</keyword>
<dbReference type="NCBIfam" id="TIGR00482">
    <property type="entry name" value="nicotinate (nicotinamide) nucleotide adenylyltransferase"/>
    <property type="match status" value="1"/>
</dbReference>